<keyword evidence="3" id="KW-0813">Transport</keyword>
<reference evidence="12 13" key="1">
    <citation type="submission" date="2016-02" db="EMBL/GenBank/DDBJ databases">
        <authorList>
            <consortium name="Pathogen Informatics"/>
        </authorList>
    </citation>
    <scope>NUCLEOTIDE SEQUENCE [LARGE SCALE GENOMIC DNA]</scope>
    <source>
        <strain evidence="12 13">LSS44</strain>
    </source>
</reference>
<dbReference type="InterPro" id="IPR050739">
    <property type="entry name" value="MFP"/>
</dbReference>
<protein>
    <submittedName>
        <fullName evidence="12">BlpC ABC transporter</fullName>
    </submittedName>
</protein>
<evidence type="ECO:0000256" key="1">
    <source>
        <dbReference type="ARBA" id="ARBA00004162"/>
    </source>
</evidence>
<evidence type="ECO:0000256" key="3">
    <source>
        <dbReference type="ARBA" id="ARBA00022448"/>
    </source>
</evidence>
<evidence type="ECO:0000313" key="13">
    <source>
        <dbReference type="Proteomes" id="UP000072083"/>
    </source>
</evidence>
<comment type="subcellular location">
    <subcellularLocation>
        <location evidence="1">Cell membrane</location>
        <topology evidence="1">Single-pass membrane protein</topology>
    </subcellularLocation>
</comment>
<dbReference type="NCBIfam" id="TIGR01000">
    <property type="entry name" value="bacteriocin_acc"/>
    <property type="match status" value="1"/>
</dbReference>
<dbReference type="PANTHER" id="PTHR30386">
    <property type="entry name" value="MEMBRANE FUSION SUBUNIT OF EMRAB-TOLC MULTIDRUG EFFLUX PUMP"/>
    <property type="match status" value="1"/>
</dbReference>
<dbReference type="Pfam" id="PF25887">
    <property type="entry name" value="HB_LcnD"/>
    <property type="match status" value="1"/>
</dbReference>
<keyword evidence="6 8" id="KW-0472">Membrane</keyword>
<feature type="transmembrane region" description="Helical" evidence="8">
    <location>
        <begin position="20"/>
        <end position="41"/>
    </location>
</feature>
<organism evidence="12 13">
    <name type="scientific">Streptococcus suis</name>
    <dbReference type="NCBI Taxonomy" id="1307"/>
    <lineage>
        <taxon>Bacteria</taxon>
        <taxon>Bacillati</taxon>
        <taxon>Bacillota</taxon>
        <taxon>Bacilli</taxon>
        <taxon>Lactobacillales</taxon>
        <taxon>Streptococcaceae</taxon>
        <taxon>Streptococcus</taxon>
    </lineage>
</organism>
<evidence type="ECO:0000259" key="10">
    <source>
        <dbReference type="Pfam" id="PF25935"/>
    </source>
</evidence>
<evidence type="ECO:0000256" key="5">
    <source>
        <dbReference type="ARBA" id="ARBA00022989"/>
    </source>
</evidence>
<evidence type="ECO:0000256" key="8">
    <source>
        <dbReference type="SAM" id="Phobius"/>
    </source>
</evidence>
<dbReference type="EMBL" id="FIGZ01000003">
    <property type="protein sequence ID" value="CYU65257.1"/>
    <property type="molecule type" value="Genomic_DNA"/>
</dbReference>
<accession>A0A0Z8XEJ4</accession>
<dbReference type="InterPro" id="IPR058795">
    <property type="entry name" value="LcnD_C"/>
</dbReference>
<dbReference type="InterPro" id="IPR005696">
    <property type="entry name" value="MesE/LcnD"/>
</dbReference>
<feature type="coiled-coil region" evidence="7">
    <location>
        <begin position="174"/>
        <end position="201"/>
    </location>
</feature>
<dbReference type="GO" id="GO:0005886">
    <property type="term" value="C:plasma membrane"/>
    <property type="evidence" value="ECO:0007669"/>
    <property type="project" value="UniProtKB-SubCell"/>
</dbReference>
<dbReference type="InterPro" id="IPR058786">
    <property type="entry name" value="BSH_LcnD"/>
</dbReference>
<dbReference type="Proteomes" id="UP000072083">
    <property type="component" value="Unassembled WGS sequence"/>
</dbReference>
<evidence type="ECO:0000256" key="6">
    <source>
        <dbReference type="ARBA" id="ARBA00023136"/>
    </source>
</evidence>
<evidence type="ECO:0000259" key="9">
    <source>
        <dbReference type="Pfam" id="PF25887"/>
    </source>
</evidence>
<name>A0A0Z8XEJ4_STRSU</name>
<dbReference type="RefSeq" id="WP_044759748.1">
    <property type="nucleotide sequence ID" value="NZ_CEEJ01000153.1"/>
</dbReference>
<gene>
    <name evidence="12" type="primary">lcnD_2</name>
    <name evidence="12" type="ORF">ERS132406_00530</name>
</gene>
<evidence type="ECO:0000256" key="2">
    <source>
        <dbReference type="ARBA" id="ARBA00009477"/>
    </source>
</evidence>
<dbReference type="Pfam" id="PF25935">
    <property type="entry name" value="BSH_LcnD"/>
    <property type="match status" value="1"/>
</dbReference>
<evidence type="ECO:0000259" key="11">
    <source>
        <dbReference type="Pfam" id="PF25940"/>
    </source>
</evidence>
<keyword evidence="5 8" id="KW-1133">Transmembrane helix</keyword>
<keyword evidence="7" id="KW-0175">Coiled coil</keyword>
<dbReference type="InterPro" id="IPR058794">
    <property type="entry name" value="HB_LcnD"/>
</dbReference>
<dbReference type="Pfam" id="PF25940">
    <property type="entry name" value="LcnD_C"/>
    <property type="match status" value="1"/>
</dbReference>
<keyword evidence="4 8" id="KW-0812">Transmembrane</keyword>
<dbReference type="Gene3D" id="2.40.30.170">
    <property type="match status" value="1"/>
</dbReference>
<comment type="similarity">
    <text evidence="2">Belongs to the membrane fusion protein (MFP) (TC 8.A.1) family.</text>
</comment>
<evidence type="ECO:0000256" key="7">
    <source>
        <dbReference type="SAM" id="Coils"/>
    </source>
</evidence>
<evidence type="ECO:0000256" key="4">
    <source>
        <dbReference type="ARBA" id="ARBA00022692"/>
    </source>
</evidence>
<sequence length="452" mass="50555">MNPNLFKSAEFYQRRYHNFATLLIVPLMLLLGFLLIFAFLAKKEVTVTSQGEITPTKVIASIQSTSNNPIITNNLSNNQLIQKGDLIIQYSETMESSQKKALETHLETLNRQKTGIATLIDSLEQGTNLFTGEDEFGYIYTFNNFIKQFQDLELGISKVNTEVSNQATIAGNTVAAIDTQINNLNQQIAEYEELYQAIINKSDKLSDGNPHQATLNNYLTQTQQNTDASLENQYVTQINQSITSIESSINSLNIQKASTGSVSTYDNSLGTKIEVLRTQFLQSASQQETTIDNQITELTTQLDQANIQLKNNKILASETGIVQLNNDFEGHNLIPSGSDIAQIYPDIADTKKVLITYYVTSDYVSLLKEDQPVRLSLEKVGNQNLTVIGKIQSIDKTATKTEQGNLFKIEALAQLSDKESKLVQYGLQGRVTTVIAKKTYFDYYKDKILNNF</sequence>
<feature type="domain" description="LcnD-like long helical bundle" evidence="9">
    <location>
        <begin position="98"/>
        <end position="306"/>
    </location>
</feature>
<proteinExistence type="inferred from homology"/>
<dbReference type="PANTHER" id="PTHR30386:SF26">
    <property type="entry name" value="TRANSPORT PROTEIN COMB"/>
    <property type="match status" value="1"/>
</dbReference>
<feature type="domain" description="LcnD-like barrel-sandwich hybrid" evidence="10">
    <location>
        <begin position="58"/>
        <end position="345"/>
    </location>
</feature>
<evidence type="ECO:0000313" key="12">
    <source>
        <dbReference type="EMBL" id="CYU65257.1"/>
    </source>
</evidence>
<feature type="domain" description="LcnD-like C-terminal" evidence="11">
    <location>
        <begin position="350"/>
        <end position="438"/>
    </location>
</feature>
<dbReference type="AlphaFoldDB" id="A0A0Z8XEJ4"/>